<keyword evidence="1" id="KW-0378">Hydrolase</keyword>
<dbReference type="InterPro" id="IPR023365">
    <property type="entry name" value="Sortase_dom-sf"/>
</dbReference>
<feature type="region of interest" description="Disordered" evidence="2">
    <location>
        <begin position="1"/>
        <end position="38"/>
    </location>
</feature>
<dbReference type="EMBL" id="BAABIV010000021">
    <property type="protein sequence ID" value="GAA4998579.1"/>
    <property type="molecule type" value="Genomic_DNA"/>
</dbReference>
<proteinExistence type="predicted"/>
<dbReference type="Gene3D" id="2.40.260.10">
    <property type="entry name" value="Sortase"/>
    <property type="match status" value="1"/>
</dbReference>
<accession>A0ABP9IJ75</accession>
<dbReference type="InterPro" id="IPR042003">
    <property type="entry name" value="Sortase_E"/>
</dbReference>
<keyword evidence="3" id="KW-0812">Transmembrane</keyword>
<protein>
    <submittedName>
        <fullName evidence="4">Sortase</fullName>
    </submittedName>
</protein>
<reference evidence="5" key="1">
    <citation type="journal article" date="2019" name="Int. J. Syst. Evol. Microbiol.">
        <title>The Global Catalogue of Microorganisms (GCM) 10K type strain sequencing project: providing services to taxonomists for standard genome sequencing and annotation.</title>
        <authorList>
            <consortium name="The Broad Institute Genomics Platform"/>
            <consortium name="The Broad Institute Genome Sequencing Center for Infectious Disease"/>
            <person name="Wu L."/>
            <person name="Ma J."/>
        </authorList>
    </citation>
    <scope>NUCLEOTIDE SEQUENCE [LARGE SCALE GENOMIC DNA]</scope>
    <source>
        <strain evidence="5">JCM 17657</strain>
    </source>
</reference>
<dbReference type="Pfam" id="PF04203">
    <property type="entry name" value="Sortase"/>
    <property type="match status" value="1"/>
</dbReference>
<keyword evidence="3" id="KW-1133">Transmembrane helix</keyword>
<comment type="caution">
    <text evidence="4">The sequence shown here is derived from an EMBL/GenBank/DDBJ whole genome shotgun (WGS) entry which is preliminary data.</text>
</comment>
<evidence type="ECO:0000256" key="2">
    <source>
        <dbReference type="SAM" id="MobiDB-lite"/>
    </source>
</evidence>
<name>A0ABP9IJ75_9ACTN</name>
<evidence type="ECO:0000256" key="1">
    <source>
        <dbReference type="ARBA" id="ARBA00022801"/>
    </source>
</evidence>
<keyword evidence="5" id="KW-1185">Reference proteome</keyword>
<dbReference type="InterPro" id="IPR005754">
    <property type="entry name" value="Sortase"/>
</dbReference>
<feature type="transmembrane region" description="Helical" evidence="3">
    <location>
        <begin position="262"/>
        <end position="284"/>
    </location>
</feature>
<evidence type="ECO:0000313" key="5">
    <source>
        <dbReference type="Proteomes" id="UP001500610"/>
    </source>
</evidence>
<dbReference type="SUPFAM" id="SSF63817">
    <property type="entry name" value="Sortase"/>
    <property type="match status" value="1"/>
</dbReference>
<organism evidence="4 5">
    <name type="scientific">Streptomyces hyderabadensis</name>
    <dbReference type="NCBI Taxonomy" id="598549"/>
    <lineage>
        <taxon>Bacteria</taxon>
        <taxon>Bacillati</taxon>
        <taxon>Actinomycetota</taxon>
        <taxon>Actinomycetes</taxon>
        <taxon>Kitasatosporales</taxon>
        <taxon>Streptomycetaceae</taxon>
        <taxon>Streptomyces</taxon>
    </lineage>
</organism>
<gene>
    <name evidence="4" type="ORF">GCM10023257_47350</name>
</gene>
<keyword evidence="3" id="KW-0472">Membrane</keyword>
<sequence>MTTLSPPPVLPPAEAGPPAVPPPPAPAPPSGRAPRPLARPGPALAGAALCVLAALLLGFAANLTVVGHLQHARDQQIAHDELRRQLALGTAPVGQRDFEGKPLAPGDPVALLKIPALGLSEVVGEGTTSSVLMSGPGHRRDTPMPGQAGTTVLMGRQWAYGSPFNDLHELPVGARVELTTGQGKAVYAVTGLRRAGDDLPEPPARSEGRLTLITASGGPYTPRGVLRVDAELLTDVVPNPPRTLASGWIADSEQALGTDDGAWLAVFLWSQALLLASLLTVAAYRFWGYWQTWICAAPVLAALGLADSGAISALLPNLL</sequence>
<feature type="transmembrane region" description="Helical" evidence="3">
    <location>
        <begin position="43"/>
        <end position="66"/>
    </location>
</feature>
<evidence type="ECO:0000313" key="4">
    <source>
        <dbReference type="EMBL" id="GAA4998579.1"/>
    </source>
</evidence>
<dbReference type="RefSeq" id="WP_226025647.1">
    <property type="nucleotide sequence ID" value="NZ_BAABIV010000021.1"/>
</dbReference>
<dbReference type="Proteomes" id="UP001500610">
    <property type="component" value="Unassembled WGS sequence"/>
</dbReference>
<dbReference type="CDD" id="cd05830">
    <property type="entry name" value="Sortase_E"/>
    <property type="match status" value="1"/>
</dbReference>
<feature type="compositionally biased region" description="Pro residues" evidence="2">
    <location>
        <begin position="1"/>
        <end position="31"/>
    </location>
</feature>
<evidence type="ECO:0000256" key="3">
    <source>
        <dbReference type="SAM" id="Phobius"/>
    </source>
</evidence>
<feature type="transmembrane region" description="Helical" evidence="3">
    <location>
        <begin position="290"/>
        <end position="315"/>
    </location>
</feature>